<accession>C1MH18</accession>
<proteinExistence type="predicted"/>
<feature type="compositionally biased region" description="Gly residues" evidence="1">
    <location>
        <begin position="85"/>
        <end position="94"/>
    </location>
</feature>
<keyword evidence="2" id="KW-0812">Transmembrane</keyword>
<dbReference type="RefSeq" id="XP_003055416.1">
    <property type="nucleotide sequence ID" value="XM_003055370.1"/>
</dbReference>
<feature type="transmembrane region" description="Helical" evidence="2">
    <location>
        <begin position="20"/>
        <end position="41"/>
    </location>
</feature>
<evidence type="ECO:0000256" key="2">
    <source>
        <dbReference type="SAM" id="Phobius"/>
    </source>
</evidence>
<keyword evidence="2" id="KW-0472">Membrane</keyword>
<keyword evidence="4" id="KW-1185">Reference proteome</keyword>
<evidence type="ECO:0000256" key="1">
    <source>
        <dbReference type="SAM" id="MobiDB-lite"/>
    </source>
</evidence>
<evidence type="ECO:0000313" key="3">
    <source>
        <dbReference type="EMBL" id="EEH60668.1"/>
    </source>
</evidence>
<keyword evidence="2" id="KW-1133">Transmembrane helix</keyword>
<reference evidence="3 4" key="1">
    <citation type="journal article" date="2009" name="Science">
        <title>Green evolution and dynamic adaptations revealed by genomes of the marine picoeukaryotes Micromonas.</title>
        <authorList>
            <person name="Worden A.Z."/>
            <person name="Lee J.H."/>
            <person name="Mock T."/>
            <person name="Rouze P."/>
            <person name="Simmons M.P."/>
            <person name="Aerts A.L."/>
            <person name="Allen A.E."/>
            <person name="Cuvelier M.L."/>
            <person name="Derelle E."/>
            <person name="Everett M.V."/>
            <person name="Foulon E."/>
            <person name="Grimwood J."/>
            <person name="Gundlach H."/>
            <person name="Henrissat B."/>
            <person name="Napoli C."/>
            <person name="McDonald S.M."/>
            <person name="Parker M.S."/>
            <person name="Rombauts S."/>
            <person name="Salamov A."/>
            <person name="Von Dassow P."/>
            <person name="Badger J.H."/>
            <person name="Coutinho P.M."/>
            <person name="Demir E."/>
            <person name="Dubchak I."/>
            <person name="Gentemann C."/>
            <person name="Eikrem W."/>
            <person name="Gready J.E."/>
            <person name="John U."/>
            <person name="Lanier W."/>
            <person name="Lindquist E.A."/>
            <person name="Lucas S."/>
            <person name="Mayer K.F."/>
            <person name="Moreau H."/>
            <person name="Not F."/>
            <person name="Otillar R."/>
            <person name="Panaud O."/>
            <person name="Pangilinan J."/>
            <person name="Paulsen I."/>
            <person name="Piegu B."/>
            <person name="Poliakov A."/>
            <person name="Robbens S."/>
            <person name="Schmutz J."/>
            <person name="Toulza E."/>
            <person name="Wyss T."/>
            <person name="Zelensky A."/>
            <person name="Zhou K."/>
            <person name="Armbrust E.V."/>
            <person name="Bhattacharya D."/>
            <person name="Goodenough U.W."/>
            <person name="Van de Peer Y."/>
            <person name="Grigoriev I.V."/>
        </authorList>
    </citation>
    <scope>NUCLEOTIDE SEQUENCE [LARGE SCALE GENOMIC DNA]</scope>
    <source>
        <strain evidence="3 4">CCMP1545</strain>
    </source>
</reference>
<organism evidence="4">
    <name type="scientific">Micromonas pusilla (strain CCMP1545)</name>
    <name type="common">Picoplanktonic green alga</name>
    <dbReference type="NCBI Taxonomy" id="564608"/>
    <lineage>
        <taxon>Eukaryota</taxon>
        <taxon>Viridiplantae</taxon>
        <taxon>Chlorophyta</taxon>
        <taxon>Mamiellophyceae</taxon>
        <taxon>Mamiellales</taxon>
        <taxon>Mamiellaceae</taxon>
        <taxon>Micromonas</taxon>
    </lineage>
</organism>
<dbReference type="EMBL" id="GG663735">
    <property type="protein sequence ID" value="EEH60668.1"/>
    <property type="molecule type" value="Genomic_DNA"/>
</dbReference>
<evidence type="ECO:0000313" key="4">
    <source>
        <dbReference type="Proteomes" id="UP000001876"/>
    </source>
</evidence>
<gene>
    <name evidence="3" type="ORF">MICPUCDRAFT_50018</name>
</gene>
<name>C1MH18_MICPC</name>
<protein>
    <submittedName>
        <fullName evidence="3">Predicted protein</fullName>
    </submittedName>
</protein>
<dbReference type="AlphaFoldDB" id="C1MH18"/>
<dbReference type="KEGG" id="mpp:MICPUCDRAFT_50018"/>
<sequence>MVRWGRGIGGGPSAGFLQYVPAWVVLAVCLAAVLAFAYGLSKVKSWGYIWRKIKTFGDPQPEDRPFEREDEAWAEEGRARRGHGGGRGEGGNGA</sequence>
<dbReference type="GeneID" id="9681094"/>
<feature type="region of interest" description="Disordered" evidence="1">
    <location>
        <begin position="57"/>
        <end position="94"/>
    </location>
</feature>
<dbReference type="Proteomes" id="UP000001876">
    <property type="component" value="Unassembled WGS sequence"/>
</dbReference>